<proteinExistence type="predicted"/>
<dbReference type="EMBL" id="MEXB01000012">
    <property type="protein sequence ID" value="OGC88130.1"/>
    <property type="molecule type" value="Genomic_DNA"/>
</dbReference>
<sequence>MDALSTSEPRQRCVEDISEALDKAARELHELAHKLRLHPGMAANFRAALPEAGPPEVVVEVTVCMVTAGATFAAVWEDGVVKPRQSNLHGV</sequence>
<dbReference type="Proteomes" id="UP000176568">
    <property type="component" value="Unassembled WGS sequence"/>
</dbReference>
<reference evidence="1 2" key="1">
    <citation type="journal article" date="2016" name="Nat. Commun.">
        <title>Thousands of microbial genomes shed light on interconnected biogeochemical processes in an aquifer system.</title>
        <authorList>
            <person name="Anantharaman K."/>
            <person name="Brown C.T."/>
            <person name="Hug L.A."/>
            <person name="Sharon I."/>
            <person name="Castelle C.J."/>
            <person name="Probst A.J."/>
            <person name="Thomas B.C."/>
            <person name="Singh A."/>
            <person name="Wilkins M.J."/>
            <person name="Karaoz U."/>
            <person name="Brodie E.L."/>
            <person name="Williams K.H."/>
            <person name="Hubbard S.S."/>
            <person name="Banfield J.F."/>
        </authorList>
    </citation>
    <scope>NUCLEOTIDE SEQUENCE [LARGE SCALE GENOMIC DNA]</scope>
</reference>
<name>A0A1F4Y2D0_9BACT</name>
<accession>A0A1F4Y2D0</accession>
<organism evidence="1 2">
    <name type="scientific">Candidatus Adlerbacteria bacterium RIFOXYC1_FULL_48_26</name>
    <dbReference type="NCBI Taxonomy" id="1797247"/>
    <lineage>
        <taxon>Bacteria</taxon>
        <taxon>Candidatus Adleribacteriota</taxon>
    </lineage>
</organism>
<protein>
    <submittedName>
        <fullName evidence="1">Uncharacterized protein</fullName>
    </submittedName>
</protein>
<dbReference type="AlphaFoldDB" id="A0A1F4Y2D0"/>
<comment type="caution">
    <text evidence="1">The sequence shown here is derived from an EMBL/GenBank/DDBJ whole genome shotgun (WGS) entry which is preliminary data.</text>
</comment>
<evidence type="ECO:0000313" key="1">
    <source>
        <dbReference type="EMBL" id="OGC88130.1"/>
    </source>
</evidence>
<gene>
    <name evidence="1" type="ORF">A2419_01520</name>
</gene>
<evidence type="ECO:0000313" key="2">
    <source>
        <dbReference type="Proteomes" id="UP000176568"/>
    </source>
</evidence>
<dbReference type="STRING" id="1797247.A2419_01520"/>